<keyword evidence="2" id="KW-1185">Reference proteome</keyword>
<gene>
    <name evidence="3" type="primary">LOC111436985</name>
</gene>
<dbReference type="AlphaFoldDB" id="A0A6J1EVM4"/>
<feature type="domain" description="F-box" evidence="1">
    <location>
        <begin position="1"/>
        <end position="42"/>
    </location>
</feature>
<dbReference type="KEGG" id="cmos:111436985"/>
<dbReference type="InterPro" id="IPR044207">
    <property type="entry name" value="At5g39250-like"/>
</dbReference>
<dbReference type="Gene3D" id="1.20.1280.50">
    <property type="match status" value="1"/>
</dbReference>
<dbReference type="InterPro" id="IPR036047">
    <property type="entry name" value="F-box-like_dom_sf"/>
</dbReference>
<accession>A0A6J1EVM4</accession>
<evidence type="ECO:0000313" key="2">
    <source>
        <dbReference type="Proteomes" id="UP000504609"/>
    </source>
</evidence>
<proteinExistence type="predicted"/>
<reference evidence="3" key="1">
    <citation type="submission" date="2025-08" db="UniProtKB">
        <authorList>
            <consortium name="RefSeq"/>
        </authorList>
    </citation>
    <scope>IDENTIFICATION</scope>
    <source>
        <tissue evidence="3">Young leaves</tissue>
    </source>
</reference>
<dbReference type="InterPro" id="IPR001810">
    <property type="entry name" value="F-box_dom"/>
</dbReference>
<evidence type="ECO:0000259" key="1">
    <source>
        <dbReference type="PROSITE" id="PS50181"/>
    </source>
</evidence>
<dbReference type="Pfam" id="PF12937">
    <property type="entry name" value="F-box-like"/>
    <property type="match status" value="1"/>
</dbReference>
<dbReference type="PANTHER" id="PTHR47722">
    <property type="entry name" value="EXPRESSED PROTEIN"/>
    <property type="match status" value="1"/>
</dbReference>
<dbReference type="PANTHER" id="PTHR47722:SF1">
    <property type="entry name" value="F-BOX DOMAIN CONTAINING PROTEIN, EXPRESSED"/>
    <property type="match status" value="1"/>
</dbReference>
<dbReference type="GeneID" id="111436985"/>
<organism evidence="2 3">
    <name type="scientific">Cucurbita moschata</name>
    <name type="common">Winter crookneck squash</name>
    <name type="synonym">Cucurbita pepo var. moschata</name>
    <dbReference type="NCBI Taxonomy" id="3662"/>
    <lineage>
        <taxon>Eukaryota</taxon>
        <taxon>Viridiplantae</taxon>
        <taxon>Streptophyta</taxon>
        <taxon>Embryophyta</taxon>
        <taxon>Tracheophyta</taxon>
        <taxon>Spermatophyta</taxon>
        <taxon>Magnoliopsida</taxon>
        <taxon>eudicotyledons</taxon>
        <taxon>Gunneridae</taxon>
        <taxon>Pentapetalae</taxon>
        <taxon>rosids</taxon>
        <taxon>fabids</taxon>
        <taxon>Cucurbitales</taxon>
        <taxon>Cucurbitaceae</taxon>
        <taxon>Cucurbiteae</taxon>
        <taxon>Cucurbita</taxon>
    </lineage>
</organism>
<evidence type="ECO:0000313" key="3">
    <source>
        <dbReference type="RefSeq" id="XP_022930578.1"/>
    </source>
</evidence>
<dbReference type="Proteomes" id="UP000504609">
    <property type="component" value="Unplaced"/>
</dbReference>
<dbReference type="SMART" id="SM00256">
    <property type="entry name" value="FBOX"/>
    <property type="match status" value="1"/>
</dbReference>
<dbReference type="SUPFAM" id="SSF81383">
    <property type="entry name" value="F-box domain"/>
    <property type="match status" value="1"/>
</dbReference>
<dbReference type="RefSeq" id="XP_022930578.1">
    <property type="nucleotide sequence ID" value="XM_023074810.1"/>
</dbReference>
<protein>
    <submittedName>
        <fullName evidence="3">F-box protein At5g39250-like</fullName>
    </submittedName>
</protein>
<sequence>MTCEEVLNLIFPLLEDVDLASCMAVCKQWRDIARDDYLWKCLCTKKWPSICKRPNIYGTYYKLYRNLYECPKSRCLLTPRLSFDDLEFFIDIWCENTLLFSRVVSGEVLQDGLKNPTPRTHNVLSYLQEGPGFKMTLAVEPGFSISIFDTMSVSVLVRCKNSNKVTQVVNKSVFDYFDKMSGRAFCFDYLDFSHLYPLVSGIRAWVSLLFLDNNENDGVVDVNGIVMDFCDVAKTKDEVLWLFDLLNWN</sequence>
<dbReference type="PROSITE" id="PS50181">
    <property type="entry name" value="FBOX"/>
    <property type="match status" value="1"/>
</dbReference>
<name>A0A6J1EVM4_CUCMO</name>